<organism evidence="2 3">
    <name type="scientific">Digitaria exilis</name>
    <dbReference type="NCBI Taxonomy" id="1010633"/>
    <lineage>
        <taxon>Eukaryota</taxon>
        <taxon>Viridiplantae</taxon>
        <taxon>Streptophyta</taxon>
        <taxon>Embryophyta</taxon>
        <taxon>Tracheophyta</taxon>
        <taxon>Spermatophyta</taxon>
        <taxon>Magnoliopsida</taxon>
        <taxon>Liliopsida</taxon>
        <taxon>Poales</taxon>
        <taxon>Poaceae</taxon>
        <taxon>PACMAD clade</taxon>
        <taxon>Panicoideae</taxon>
        <taxon>Panicodae</taxon>
        <taxon>Paniceae</taxon>
        <taxon>Anthephorinae</taxon>
        <taxon>Digitaria</taxon>
    </lineage>
</organism>
<feature type="compositionally biased region" description="Low complexity" evidence="1">
    <location>
        <begin position="121"/>
        <end position="132"/>
    </location>
</feature>
<evidence type="ECO:0000313" key="3">
    <source>
        <dbReference type="Proteomes" id="UP000636709"/>
    </source>
</evidence>
<name>A0A835DZG6_9POAL</name>
<dbReference type="EMBL" id="JACEFO010002671">
    <property type="protein sequence ID" value="KAF8652082.1"/>
    <property type="molecule type" value="Genomic_DNA"/>
</dbReference>
<feature type="compositionally biased region" description="Low complexity" evidence="1">
    <location>
        <begin position="163"/>
        <end position="175"/>
    </location>
</feature>
<feature type="compositionally biased region" description="Low complexity" evidence="1">
    <location>
        <begin position="103"/>
        <end position="112"/>
    </location>
</feature>
<comment type="caution">
    <text evidence="2">The sequence shown here is derived from an EMBL/GenBank/DDBJ whole genome shotgun (WGS) entry which is preliminary data.</text>
</comment>
<proteinExistence type="predicted"/>
<feature type="compositionally biased region" description="Low complexity" evidence="1">
    <location>
        <begin position="198"/>
        <end position="227"/>
    </location>
</feature>
<evidence type="ECO:0000256" key="1">
    <source>
        <dbReference type="SAM" id="MobiDB-lite"/>
    </source>
</evidence>
<sequence length="257" mass="25927">MDEALLPHGGGDSHGDQRHSHPTQPKSTTETISGDHPLPDPSAARVDLPPDSPLFSSGPVTYEIERGEAEDISGGQFPTQQPGGALAVPCAGHHCRAGVDDLPSPSSATLAPPAGPHDHPSPAATPTTVTSPAPHPFSKLSPAAPPFHPTAGCGKELRWADGSPTSASSSAVAPSYHDVLLRPSPPREPAPAPPPAPGSRSSVPAAVRRDAAAGQSSSTGSHSDSTALVTNDALVPATRHGGPRPLRATNIGAPTPN</sequence>
<reference evidence="2" key="1">
    <citation type="submission" date="2020-07" db="EMBL/GenBank/DDBJ databases">
        <title>Genome sequence and genetic diversity analysis of an under-domesticated orphan crop, white fonio (Digitaria exilis).</title>
        <authorList>
            <person name="Bennetzen J.L."/>
            <person name="Chen S."/>
            <person name="Ma X."/>
            <person name="Wang X."/>
            <person name="Yssel A.E.J."/>
            <person name="Chaluvadi S.R."/>
            <person name="Johnson M."/>
            <person name="Gangashetty P."/>
            <person name="Hamidou F."/>
            <person name="Sanogo M.D."/>
            <person name="Zwaenepoel A."/>
            <person name="Wallace J."/>
            <person name="Van De Peer Y."/>
            <person name="Van Deynze A."/>
        </authorList>
    </citation>
    <scope>NUCLEOTIDE SEQUENCE</scope>
    <source>
        <tissue evidence="2">Leaves</tissue>
    </source>
</reference>
<feature type="region of interest" description="Disordered" evidence="1">
    <location>
        <begin position="1"/>
        <end position="257"/>
    </location>
</feature>
<feature type="compositionally biased region" description="Pro residues" evidence="1">
    <location>
        <begin position="183"/>
        <end position="197"/>
    </location>
</feature>
<dbReference type="Proteomes" id="UP000636709">
    <property type="component" value="Unassembled WGS sequence"/>
</dbReference>
<dbReference type="AlphaFoldDB" id="A0A835DZG6"/>
<keyword evidence="3" id="KW-1185">Reference proteome</keyword>
<accession>A0A835DZG6</accession>
<feature type="compositionally biased region" description="Polar residues" evidence="1">
    <location>
        <begin position="22"/>
        <end position="32"/>
    </location>
</feature>
<evidence type="ECO:0000313" key="2">
    <source>
        <dbReference type="EMBL" id="KAF8652082.1"/>
    </source>
</evidence>
<protein>
    <submittedName>
        <fullName evidence="2">Uncharacterized protein</fullName>
    </submittedName>
</protein>
<gene>
    <name evidence="2" type="ORF">HU200_063028</name>
</gene>